<comment type="caution">
    <text evidence="2">The sequence shown here is derived from an EMBL/GenBank/DDBJ whole genome shotgun (WGS) entry which is preliminary data.</text>
</comment>
<feature type="domain" description="Retrovirus-related Pol polyprotein from transposon TNT 1-94-like beta-barrel" evidence="1">
    <location>
        <begin position="185"/>
        <end position="261"/>
    </location>
</feature>
<gene>
    <name evidence="2" type="ORF">E2562_002279</name>
</gene>
<dbReference type="OrthoDB" id="778489at2759"/>
<evidence type="ECO:0000259" key="1">
    <source>
        <dbReference type="Pfam" id="PF22936"/>
    </source>
</evidence>
<evidence type="ECO:0000313" key="2">
    <source>
        <dbReference type="EMBL" id="KAF0887557.1"/>
    </source>
</evidence>
<dbReference type="Pfam" id="PF22936">
    <property type="entry name" value="Pol_BBD"/>
    <property type="match status" value="2"/>
</dbReference>
<proteinExistence type="predicted"/>
<accession>A0A6G1BIN2</accession>
<evidence type="ECO:0000313" key="3">
    <source>
        <dbReference type="Proteomes" id="UP000479710"/>
    </source>
</evidence>
<protein>
    <recommendedName>
        <fullName evidence="1">Retrovirus-related Pol polyprotein from transposon TNT 1-94-like beta-barrel domain-containing protein</fullName>
    </recommendedName>
</protein>
<reference evidence="2 3" key="1">
    <citation type="submission" date="2019-11" db="EMBL/GenBank/DDBJ databases">
        <title>Whole genome sequence of Oryza granulata.</title>
        <authorList>
            <person name="Li W."/>
        </authorList>
    </citation>
    <scope>NUCLEOTIDE SEQUENCE [LARGE SCALE GENOMIC DNA]</scope>
    <source>
        <strain evidence="3">cv. Menghai</strain>
        <tissue evidence="2">Leaf</tissue>
    </source>
</reference>
<dbReference type="AlphaFoldDB" id="A0A6G1BIN2"/>
<organism evidence="2 3">
    <name type="scientific">Oryza meyeriana var. granulata</name>
    <dbReference type="NCBI Taxonomy" id="110450"/>
    <lineage>
        <taxon>Eukaryota</taxon>
        <taxon>Viridiplantae</taxon>
        <taxon>Streptophyta</taxon>
        <taxon>Embryophyta</taxon>
        <taxon>Tracheophyta</taxon>
        <taxon>Spermatophyta</taxon>
        <taxon>Magnoliopsida</taxon>
        <taxon>Liliopsida</taxon>
        <taxon>Poales</taxon>
        <taxon>Poaceae</taxon>
        <taxon>BOP clade</taxon>
        <taxon>Oryzoideae</taxon>
        <taxon>Oryzeae</taxon>
        <taxon>Oryzinae</taxon>
        <taxon>Oryza</taxon>
        <taxon>Oryza meyeriana</taxon>
    </lineage>
</organism>
<dbReference type="InterPro" id="IPR054722">
    <property type="entry name" value="PolX-like_BBD"/>
</dbReference>
<dbReference type="EMBL" id="SPHZ02000012">
    <property type="protein sequence ID" value="KAF0887557.1"/>
    <property type="molecule type" value="Genomic_DNA"/>
</dbReference>
<keyword evidence="3" id="KW-1185">Reference proteome</keyword>
<dbReference type="Proteomes" id="UP000479710">
    <property type="component" value="Unassembled WGS sequence"/>
</dbReference>
<sequence>MATRPAARRPKPKWGQTAAAITITEVDPAHEDPDILDAIRKRNSAAIASILDPIDDHSIKDSPNADDALWHMGAQAHHITDKLNLLADLMPVHNRWVRTLDTLPMQVFARGSVNHKGFVLQDVWYVPGCNTNVVSIHKLAELGLRLSISGDTCEIKNDGVLVGKGRKTDHLCELEFLNTISGVPWYLASNATEHMTGDMFLLTDFTSTQPGRPVRTHTGNLLQVQGKGFLRSNNLAVPDVSYVPGLTENIISLNQLTDSGFDVIFNPDGCRVVRRDDAQWKVGKASRSGGQLYRINYLKTAPKDQWLTNHVSC</sequence>
<name>A0A6G1BIN2_9ORYZ</name>
<feature type="domain" description="Retrovirus-related Pol polyprotein from transposon TNT 1-94-like beta-barrel" evidence="1">
    <location>
        <begin position="77"/>
        <end position="143"/>
    </location>
</feature>